<keyword evidence="2" id="KW-1185">Reference proteome</keyword>
<proteinExistence type="predicted"/>
<evidence type="ECO:0000313" key="2">
    <source>
        <dbReference type="Proteomes" id="UP000836387"/>
    </source>
</evidence>
<organism evidence="1 2">
    <name type="scientific">Clonostachys rosea f. rosea IK726</name>
    <dbReference type="NCBI Taxonomy" id="1349383"/>
    <lineage>
        <taxon>Eukaryota</taxon>
        <taxon>Fungi</taxon>
        <taxon>Dikarya</taxon>
        <taxon>Ascomycota</taxon>
        <taxon>Pezizomycotina</taxon>
        <taxon>Sordariomycetes</taxon>
        <taxon>Hypocreomycetidae</taxon>
        <taxon>Hypocreales</taxon>
        <taxon>Bionectriaceae</taxon>
        <taxon>Clonostachys</taxon>
    </lineage>
</organism>
<dbReference type="Proteomes" id="UP000836387">
    <property type="component" value="Unassembled WGS sequence"/>
</dbReference>
<accession>A0ACA9UKG0</accession>
<evidence type="ECO:0000313" key="1">
    <source>
        <dbReference type="EMBL" id="CAG9953119.1"/>
    </source>
</evidence>
<sequence>MAPSLDTLPLETLLEIAEMCTWDILPSSTNPHPASYARSHAALVRTCRRLCQGLNRALYLRNLKEDPLTESCLLWAVNVGNIDTVKRAHMYGAALDSSIEVTEETTYCPPWGVIEPDPEHLFYNLPYQFSFIHVAILRKHVAIVQYLLENGADVHAPSLNFCCDDETYSGAPLFPLHQCLFHDGVACFTSAIEWEPLEDESSSLGKNSTPALINLLVSKGAYMLAKDFSAVSKLSLEGYDDLAKQLLNRSDKVSLWAGLHFAALTDDLRLATMLIQRGADAAATT</sequence>
<protein>
    <submittedName>
        <fullName evidence="1">Uncharacterized protein</fullName>
    </submittedName>
</protein>
<gene>
    <name evidence="1" type="ORF">CRV2_00014278</name>
</gene>
<dbReference type="EMBL" id="CADEHS020000518">
    <property type="protein sequence ID" value="CAG9953119.1"/>
    <property type="molecule type" value="Genomic_DNA"/>
</dbReference>
<comment type="caution">
    <text evidence="1">The sequence shown here is derived from an EMBL/GenBank/DDBJ whole genome shotgun (WGS) entry which is preliminary data.</text>
</comment>
<reference evidence="1" key="2">
    <citation type="submission" date="2021-10" db="EMBL/GenBank/DDBJ databases">
        <authorList>
            <person name="Piombo E."/>
        </authorList>
    </citation>
    <scope>NUCLEOTIDE SEQUENCE</scope>
</reference>
<reference evidence="1" key="1">
    <citation type="submission" date="2020-04" db="EMBL/GenBank/DDBJ databases">
        <authorList>
            <person name="Broberg M."/>
        </authorList>
    </citation>
    <scope>NUCLEOTIDE SEQUENCE</scope>
</reference>
<name>A0ACA9UKG0_BIOOC</name>